<gene>
    <name evidence="1" type="ORF">J3R75_001423</name>
</gene>
<dbReference type="AlphaFoldDB" id="A0AAE4AN78"/>
<evidence type="ECO:0008006" key="3">
    <source>
        <dbReference type="Google" id="ProtNLM"/>
    </source>
</evidence>
<reference evidence="1" key="1">
    <citation type="submission" date="2023-07" db="EMBL/GenBank/DDBJ databases">
        <title>Genomic Encyclopedia of Type Strains, Phase IV (KMG-IV): sequencing the most valuable type-strain genomes for metagenomic binning, comparative biology and taxonomic classification.</title>
        <authorList>
            <person name="Goeker M."/>
        </authorList>
    </citation>
    <scope>NUCLEOTIDE SEQUENCE</scope>
    <source>
        <strain evidence="1">DSM 24202</strain>
    </source>
</reference>
<organism evidence="1 2">
    <name type="scientific">Oligosphaera ethanolica</name>
    <dbReference type="NCBI Taxonomy" id="760260"/>
    <lineage>
        <taxon>Bacteria</taxon>
        <taxon>Pseudomonadati</taxon>
        <taxon>Lentisphaerota</taxon>
        <taxon>Oligosphaeria</taxon>
        <taxon>Oligosphaerales</taxon>
        <taxon>Oligosphaeraceae</taxon>
        <taxon>Oligosphaera</taxon>
    </lineage>
</organism>
<accession>A0AAE4AN78</accession>
<proteinExistence type="predicted"/>
<comment type="caution">
    <text evidence="1">The sequence shown here is derived from an EMBL/GenBank/DDBJ whole genome shotgun (WGS) entry which is preliminary data.</text>
</comment>
<dbReference type="PROSITE" id="PS51257">
    <property type="entry name" value="PROKAR_LIPOPROTEIN"/>
    <property type="match status" value="1"/>
</dbReference>
<sequence length="112" mass="11871">MKIRAITAIVISAASCLMTNGCGKPTPKQTDEQPASQTAAAPVLLKQTQCPVMGGDINKDIYVDVEGKRIYLCCKGCEEAVKKEPLKYIQQMTAAGIALESAPTAPQSDADQ</sequence>
<dbReference type="GO" id="GO:0016491">
    <property type="term" value="F:oxidoreductase activity"/>
    <property type="evidence" value="ECO:0007669"/>
    <property type="project" value="InterPro"/>
</dbReference>
<dbReference type="Gene3D" id="1.10.620.20">
    <property type="entry name" value="Ribonucleotide Reductase, subunit A"/>
    <property type="match status" value="1"/>
</dbReference>
<dbReference type="EMBL" id="JAUSVL010000001">
    <property type="protein sequence ID" value="MDQ0289316.1"/>
    <property type="molecule type" value="Genomic_DNA"/>
</dbReference>
<dbReference type="Proteomes" id="UP001238163">
    <property type="component" value="Unassembled WGS sequence"/>
</dbReference>
<dbReference type="RefSeq" id="WP_307260736.1">
    <property type="nucleotide sequence ID" value="NZ_JAUSVL010000001.1"/>
</dbReference>
<protein>
    <recommendedName>
        <fullName evidence="3">TRASH transcription regulator C-terminal archaeal domain-containing protein</fullName>
    </recommendedName>
</protein>
<evidence type="ECO:0000313" key="1">
    <source>
        <dbReference type="EMBL" id="MDQ0289316.1"/>
    </source>
</evidence>
<name>A0AAE4AN78_9BACT</name>
<evidence type="ECO:0000313" key="2">
    <source>
        <dbReference type="Proteomes" id="UP001238163"/>
    </source>
</evidence>
<dbReference type="InterPro" id="IPR012348">
    <property type="entry name" value="RNR-like"/>
</dbReference>
<keyword evidence="2" id="KW-1185">Reference proteome</keyword>